<accession>A0A6C0HUC6</accession>
<dbReference type="EMBL" id="MN740017">
    <property type="protein sequence ID" value="QHT84301.1"/>
    <property type="molecule type" value="Genomic_DNA"/>
</dbReference>
<organism evidence="1">
    <name type="scientific">viral metagenome</name>
    <dbReference type="NCBI Taxonomy" id="1070528"/>
    <lineage>
        <taxon>unclassified sequences</taxon>
        <taxon>metagenomes</taxon>
        <taxon>organismal metagenomes</taxon>
    </lineage>
</organism>
<proteinExistence type="predicted"/>
<protein>
    <recommendedName>
        <fullName evidence="2">MYM-type domain-containing protein</fullName>
    </recommendedName>
</protein>
<name>A0A6C0HUC6_9ZZZZ</name>
<evidence type="ECO:0000313" key="1">
    <source>
        <dbReference type="EMBL" id="QHT84301.1"/>
    </source>
</evidence>
<reference evidence="1" key="1">
    <citation type="journal article" date="2020" name="Nature">
        <title>Giant virus diversity and host interactions through global metagenomics.</title>
        <authorList>
            <person name="Schulz F."/>
            <person name="Roux S."/>
            <person name="Paez-Espino D."/>
            <person name="Jungbluth S."/>
            <person name="Walsh D.A."/>
            <person name="Denef V.J."/>
            <person name="McMahon K.D."/>
            <person name="Konstantinidis K.T."/>
            <person name="Eloe-Fadrosh E.A."/>
            <person name="Kyrpides N.C."/>
            <person name="Woyke T."/>
        </authorList>
    </citation>
    <scope>NUCLEOTIDE SEQUENCE</scope>
    <source>
        <strain evidence="1">GVMAG-M-3300023184-177</strain>
    </source>
</reference>
<evidence type="ECO:0008006" key="2">
    <source>
        <dbReference type="Google" id="ProtNLM"/>
    </source>
</evidence>
<dbReference type="AlphaFoldDB" id="A0A6C0HUC6"/>
<sequence length="255" mass="29863">MEKGKRGRRPKVPQIVNKTENLNVDTPIIAHLPIDLSEVINEEIDDIFIKPEYNDVEIKILKKRVEELSSKLSKYEKNTKPSIIQCHDDNNITRCWWDTCSFSTPPVKMPESYFNGMFNCVGNFCSWECMMAYNIDINDENIAKRTSLIYMMYKKTYNSYRLIKQAPVWKILTEFGGPLSIEEYRENLISNSLEYNYIKPPIVSRISYIEKIPLKKDDDDNVKNEDLVLKRNKPLKSSKYNLESIMGLKKIINTN</sequence>